<sequence>MLTPGKPVKRGAGADTLRAPNVLDSAVQDRDVLRDLARKAEQALMGVQMASMDELTLLSNRHGFEALAQLGLEACQQLGKPATLLFFDLDDFKRINQLYGRAEGDNALKTFADVLRIAFRESDVIGRLGSDEFAALLTGADAVEIAAIRARLEEILDERNATAHRGYDIRFSVGQIEFDSRLHQTAEDLLALADKALYAREFDARHC</sequence>
<dbReference type="InterPro" id="IPR000160">
    <property type="entry name" value="GGDEF_dom"/>
</dbReference>
<reference evidence="5 6" key="1">
    <citation type="submission" date="2016-10" db="EMBL/GenBank/DDBJ databases">
        <title>Comparative genome analysis of multiple Pseudomonas spp. focuses on biocontrol and plant growth promoting traits.</title>
        <authorList>
            <person name="Tao X.-Y."/>
            <person name="Taylor C.G."/>
        </authorList>
    </citation>
    <scope>NUCLEOTIDE SEQUENCE [LARGE SCALE GENOMIC DNA]</scope>
    <source>
        <strain evidence="5 6">36C6</strain>
    </source>
</reference>
<dbReference type="RefSeq" id="WP_123359697.1">
    <property type="nucleotide sequence ID" value="NZ_MOBM01000038.1"/>
</dbReference>
<dbReference type="Pfam" id="PF00990">
    <property type="entry name" value="GGDEF"/>
    <property type="match status" value="1"/>
</dbReference>
<evidence type="ECO:0000259" key="3">
    <source>
        <dbReference type="PROSITE" id="PS50887"/>
    </source>
</evidence>
<dbReference type="GO" id="GO:0043709">
    <property type="term" value="P:cell adhesion involved in single-species biofilm formation"/>
    <property type="evidence" value="ECO:0007669"/>
    <property type="project" value="TreeGrafter"/>
</dbReference>
<dbReference type="PROSITE" id="PS50887">
    <property type="entry name" value="GGDEF"/>
    <property type="match status" value="1"/>
</dbReference>
<dbReference type="GO" id="GO:0005886">
    <property type="term" value="C:plasma membrane"/>
    <property type="evidence" value="ECO:0007669"/>
    <property type="project" value="TreeGrafter"/>
</dbReference>
<dbReference type="EMBL" id="MOBM01000038">
    <property type="protein sequence ID" value="RON13929.1"/>
    <property type="molecule type" value="Genomic_DNA"/>
</dbReference>
<name>A0A423HL58_9PSED</name>
<dbReference type="Proteomes" id="UP000284002">
    <property type="component" value="Unassembled WGS sequence"/>
</dbReference>
<dbReference type="AlphaFoldDB" id="A0A423HL58"/>
<evidence type="ECO:0000313" key="6">
    <source>
        <dbReference type="Proteomes" id="UP000284002"/>
    </source>
</evidence>
<dbReference type="EC" id="2.7.7.65" evidence="1"/>
<comment type="caution">
    <text evidence="5">The sequence shown here is derived from an EMBL/GenBank/DDBJ whole genome shotgun (WGS) entry which is preliminary data.</text>
</comment>
<dbReference type="EMBL" id="MOBM01000038">
    <property type="protein sequence ID" value="RON13456.1"/>
    <property type="molecule type" value="Genomic_DNA"/>
</dbReference>
<evidence type="ECO:0000256" key="1">
    <source>
        <dbReference type="ARBA" id="ARBA00012528"/>
    </source>
</evidence>
<organism evidence="5 6">
    <name type="scientific">Pseudomonas frederiksbergensis</name>
    <dbReference type="NCBI Taxonomy" id="104087"/>
    <lineage>
        <taxon>Bacteria</taxon>
        <taxon>Pseudomonadati</taxon>
        <taxon>Pseudomonadota</taxon>
        <taxon>Gammaproteobacteria</taxon>
        <taxon>Pseudomonadales</taxon>
        <taxon>Pseudomonadaceae</taxon>
        <taxon>Pseudomonas</taxon>
    </lineage>
</organism>
<dbReference type="NCBIfam" id="TIGR00254">
    <property type="entry name" value="GGDEF"/>
    <property type="match status" value="1"/>
</dbReference>
<protein>
    <recommendedName>
        <fullName evidence="1">diguanylate cyclase</fullName>
        <ecNumber evidence="1">2.7.7.65</ecNumber>
    </recommendedName>
</protein>
<dbReference type="Gene3D" id="3.30.70.270">
    <property type="match status" value="1"/>
</dbReference>
<dbReference type="CDD" id="cd01949">
    <property type="entry name" value="GGDEF"/>
    <property type="match status" value="1"/>
</dbReference>
<dbReference type="InterPro" id="IPR029787">
    <property type="entry name" value="Nucleotide_cyclase"/>
</dbReference>
<dbReference type="SUPFAM" id="SSF55073">
    <property type="entry name" value="Nucleotide cyclase"/>
    <property type="match status" value="1"/>
</dbReference>
<gene>
    <name evidence="4" type="ORF">BK662_20095</name>
    <name evidence="5" type="ORF">BK662_22600</name>
</gene>
<dbReference type="GO" id="GO:0052621">
    <property type="term" value="F:diguanylate cyclase activity"/>
    <property type="evidence" value="ECO:0007669"/>
    <property type="project" value="UniProtKB-EC"/>
</dbReference>
<dbReference type="PANTHER" id="PTHR45138:SF9">
    <property type="entry name" value="DIGUANYLATE CYCLASE DGCM-RELATED"/>
    <property type="match status" value="1"/>
</dbReference>
<proteinExistence type="predicted"/>
<accession>A0A423HL58</accession>
<dbReference type="InterPro" id="IPR050469">
    <property type="entry name" value="Diguanylate_Cyclase"/>
</dbReference>
<dbReference type="GO" id="GO:1902201">
    <property type="term" value="P:negative regulation of bacterial-type flagellum-dependent cell motility"/>
    <property type="evidence" value="ECO:0007669"/>
    <property type="project" value="TreeGrafter"/>
</dbReference>
<evidence type="ECO:0000313" key="4">
    <source>
        <dbReference type="EMBL" id="RON13456.1"/>
    </source>
</evidence>
<feature type="domain" description="GGDEF" evidence="3">
    <location>
        <begin position="80"/>
        <end position="207"/>
    </location>
</feature>
<evidence type="ECO:0000256" key="2">
    <source>
        <dbReference type="ARBA" id="ARBA00034247"/>
    </source>
</evidence>
<comment type="catalytic activity">
    <reaction evidence="2">
        <text>2 GTP = 3',3'-c-di-GMP + 2 diphosphate</text>
        <dbReference type="Rhea" id="RHEA:24898"/>
        <dbReference type="ChEBI" id="CHEBI:33019"/>
        <dbReference type="ChEBI" id="CHEBI:37565"/>
        <dbReference type="ChEBI" id="CHEBI:58805"/>
        <dbReference type="EC" id="2.7.7.65"/>
    </reaction>
</comment>
<dbReference type="SMART" id="SM00267">
    <property type="entry name" value="GGDEF"/>
    <property type="match status" value="1"/>
</dbReference>
<dbReference type="PANTHER" id="PTHR45138">
    <property type="entry name" value="REGULATORY COMPONENTS OF SENSORY TRANSDUCTION SYSTEM"/>
    <property type="match status" value="1"/>
</dbReference>
<evidence type="ECO:0000313" key="5">
    <source>
        <dbReference type="EMBL" id="RON13929.1"/>
    </source>
</evidence>
<dbReference type="InterPro" id="IPR043128">
    <property type="entry name" value="Rev_trsase/Diguanyl_cyclase"/>
</dbReference>